<keyword evidence="3" id="KW-1185">Reference proteome</keyword>
<dbReference type="RefSeq" id="WP_075733055.1">
    <property type="nucleotide sequence ID" value="NZ_CP009249.1"/>
</dbReference>
<evidence type="ECO:0000313" key="3">
    <source>
        <dbReference type="Proteomes" id="UP000185491"/>
    </source>
</evidence>
<feature type="region of interest" description="Disordered" evidence="1">
    <location>
        <begin position="1"/>
        <end position="25"/>
    </location>
</feature>
<reference evidence="2 3" key="1">
    <citation type="submission" date="2014-08" db="EMBL/GenBank/DDBJ databases">
        <title>Complete genome sequence of Corynebacterium phocae M408/89/1(T)(=DSM 44612(T)), isolated from the common seal (Phoca vitulina).</title>
        <authorList>
            <person name="Ruckert C."/>
            <person name="Albersmeier A."/>
            <person name="Winkler A."/>
            <person name="Kalinowski J."/>
        </authorList>
    </citation>
    <scope>NUCLEOTIDE SEQUENCE [LARGE SCALE GENOMIC DNA]</scope>
    <source>
        <strain evidence="2 3">M408/89/1</strain>
    </source>
</reference>
<evidence type="ECO:0000313" key="2">
    <source>
        <dbReference type="EMBL" id="APT92018.1"/>
    </source>
</evidence>
<accession>A0A1L7D1P0</accession>
<feature type="compositionally biased region" description="Basic and acidic residues" evidence="1">
    <location>
        <begin position="16"/>
        <end position="25"/>
    </location>
</feature>
<proteinExistence type="predicted"/>
<name>A0A1L7D1P0_9CORY</name>
<protein>
    <submittedName>
        <fullName evidence="2">Uncharacterized protein</fullName>
    </submittedName>
</protein>
<sequence>MTRNSSKRPENPAAEPQHRRYPETQEEKYEQLMELLAEKYPNGRPVSFWEWLARALRIIK</sequence>
<dbReference type="EMBL" id="CP009249">
    <property type="protein sequence ID" value="APT92018.1"/>
    <property type="molecule type" value="Genomic_DNA"/>
</dbReference>
<evidence type="ECO:0000256" key="1">
    <source>
        <dbReference type="SAM" id="MobiDB-lite"/>
    </source>
</evidence>
<dbReference type="KEGG" id="cpho:CPHO_02895"/>
<organism evidence="2 3">
    <name type="scientific">Corynebacterium phocae</name>
    <dbReference type="NCBI Taxonomy" id="161895"/>
    <lineage>
        <taxon>Bacteria</taxon>
        <taxon>Bacillati</taxon>
        <taxon>Actinomycetota</taxon>
        <taxon>Actinomycetes</taxon>
        <taxon>Mycobacteriales</taxon>
        <taxon>Corynebacteriaceae</taxon>
        <taxon>Corynebacterium</taxon>
    </lineage>
</organism>
<dbReference type="Proteomes" id="UP000185491">
    <property type="component" value="Chromosome"/>
</dbReference>
<dbReference type="AlphaFoldDB" id="A0A1L7D1P0"/>
<gene>
    <name evidence="2" type="ORF">CPHO_02895</name>
</gene>